<dbReference type="OrthoDB" id="9807885at2"/>
<dbReference type="Pfam" id="PF00202">
    <property type="entry name" value="Aminotran_3"/>
    <property type="match status" value="1"/>
</dbReference>
<dbReference type="EMBL" id="BFBB01000003">
    <property type="protein sequence ID" value="GBF49719.1"/>
    <property type="molecule type" value="Genomic_DNA"/>
</dbReference>
<dbReference type="AlphaFoldDB" id="A0A2P2DYK9"/>
<dbReference type="CDD" id="cd00610">
    <property type="entry name" value="OAT_like"/>
    <property type="match status" value="1"/>
</dbReference>
<evidence type="ECO:0000256" key="1">
    <source>
        <dbReference type="ARBA" id="ARBA00001933"/>
    </source>
</evidence>
<organism evidence="8 9">
    <name type="scientific">Leptospira ryugenii</name>
    <dbReference type="NCBI Taxonomy" id="1917863"/>
    <lineage>
        <taxon>Bacteria</taxon>
        <taxon>Pseudomonadati</taxon>
        <taxon>Spirochaetota</taxon>
        <taxon>Spirochaetia</taxon>
        <taxon>Leptospirales</taxon>
        <taxon>Leptospiraceae</taxon>
        <taxon>Leptospira</taxon>
    </lineage>
</organism>
<comment type="similarity">
    <text evidence="7">Belongs to the class-III pyridoxal-phosphate-dependent aminotransferase family.</text>
</comment>
<accession>A0A2P2DYK9</accession>
<dbReference type="PANTHER" id="PTHR11986">
    <property type="entry name" value="AMINOTRANSFERASE CLASS III"/>
    <property type="match status" value="1"/>
</dbReference>
<sequence>MNEDVKSKLDETKQLTDKYLLGNYNRYPVSFSYGVGELLFDSDNKAYIDFQSGIAVTNLGHGEADIIEAIRLQADKIMHSSNLYYSHEQAKLAEVIIENSAPGKVFICNSGTEANEAAFKLMRRHGLSKNLEHPVIFALEGSFHGRSTGSMSMTGNSSIRDGFGDLVPDVYFIKPNDEDSLVTMFEKYGERVSGLIMELIIGEGGIIPLSQSFVNLARKLTEETNSLLVFDEIQTGMGRTGKLFCFEHYGFPPDAFTLAKGLGSGFPIGALVIADEYADLLGKGMHGSTFGGNHLACAVAYETFRLILSRNILESVETLSTLFFQRLGAMKQLYPIVKDVRGRGLHIGLELTLPSRPIVEECLRKGLVVNSTANTVIRIMPPLNISLERATEGLDILESVIKGNT</sequence>
<keyword evidence="9" id="KW-1185">Reference proteome</keyword>
<protein>
    <submittedName>
        <fullName evidence="8">Acetylornithine aminotransferase</fullName>
    </submittedName>
</protein>
<dbReference type="GO" id="GO:0008483">
    <property type="term" value="F:transaminase activity"/>
    <property type="evidence" value="ECO:0007669"/>
    <property type="project" value="UniProtKB-KW"/>
</dbReference>
<comment type="pathway">
    <text evidence="6">Amino-acid biosynthesis.</text>
</comment>
<proteinExistence type="inferred from homology"/>
<dbReference type="Gene3D" id="3.40.640.10">
    <property type="entry name" value="Type I PLP-dependent aspartate aminotransferase-like (Major domain)"/>
    <property type="match status" value="1"/>
</dbReference>
<dbReference type="InterPro" id="IPR015422">
    <property type="entry name" value="PyrdxlP-dep_Trfase_small"/>
</dbReference>
<dbReference type="InterPro" id="IPR015424">
    <property type="entry name" value="PyrdxlP-dep_Trfase"/>
</dbReference>
<dbReference type="PIRSF" id="PIRSF000521">
    <property type="entry name" value="Transaminase_4ab_Lys_Orn"/>
    <property type="match status" value="1"/>
</dbReference>
<keyword evidence="4 8" id="KW-0808">Transferase</keyword>
<dbReference type="PROSITE" id="PS00600">
    <property type="entry name" value="AA_TRANSFER_CLASS_3"/>
    <property type="match status" value="1"/>
</dbReference>
<dbReference type="InterPro" id="IPR050103">
    <property type="entry name" value="Class-III_PLP-dep_AT"/>
</dbReference>
<evidence type="ECO:0000256" key="2">
    <source>
        <dbReference type="ARBA" id="ARBA00022576"/>
    </source>
</evidence>
<evidence type="ECO:0000313" key="8">
    <source>
        <dbReference type="EMBL" id="GBF49719.1"/>
    </source>
</evidence>
<dbReference type="PANTHER" id="PTHR11986:SF79">
    <property type="entry name" value="ACETYLORNITHINE AMINOTRANSFERASE, MITOCHONDRIAL"/>
    <property type="match status" value="1"/>
</dbReference>
<dbReference type="NCBIfam" id="NF002325">
    <property type="entry name" value="PRK01278.1"/>
    <property type="match status" value="1"/>
</dbReference>
<dbReference type="NCBIfam" id="TIGR00707">
    <property type="entry name" value="argD"/>
    <property type="match status" value="1"/>
</dbReference>
<dbReference type="RefSeq" id="WP_108974850.1">
    <property type="nucleotide sequence ID" value="NZ_BFBB01000003.1"/>
</dbReference>
<keyword evidence="5 7" id="KW-0663">Pyridoxal phosphate</keyword>
<dbReference type="InterPro" id="IPR015421">
    <property type="entry name" value="PyrdxlP-dep_Trfase_major"/>
</dbReference>
<name>A0A2P2DYK9_9LEPT</name>
<reference evidence="8 9" key="1">
    <citation type="submission" date="2018-02" db="EMBL/GenBank/DDBJ databases">
        <title>Novel Leptospira species isolated from soil and water in Japan.</title>
        <authorList>
            <person name="Nakao R."/>
            <person name="Masuzawa T."/>
        </authorList>
    </citation>
    <scope>NUCLEOTIDE SEQUENCE [LARGE SCALE GENOMIC DNA]</scope>
    <source>
        <strain evidence="8 9">YH101</strain>
    </source>
</reference>
<evidence type="ECO:0000256" key="3">
    <source>
        <dbReference type="ARBA" id="ARBA00022605"/>
    </source>
</evidence>
<dbReference type="SUPFAM" id="SSF53383">
    <property type="entry name" value="PLP-dependent transferases"/>
    <property type="match status" value="1"/>
</dbReference>
<dbReference type="InterPro" id="IPR005814">
    <property type="entry name" value="Aminotrans_3"/>
</dbReference>
<evidence type="ECO:0000256" key="4">
    <source>
        <dbReference type="ARBA" id="ARBA00022679"/>
    </source>
</evidence>
<dbReference type="GO" id="GO:0030170">
    <property type="term" value="F:pyridoxal phosphate binding"/>
    <property type="evidence" value="ECO:0007669"/>
    <property type="project" value="InterPro"/>
</dbReference>
<dbReference type="GO" id="GO:0042802">
    <property type="term" value="F:identical protein binding"/>
    <property type="evidence" value="ECO:0007669"/>
    <property type="project" value="TreeGrafter"/>
</dbReference>
<gene>
    <name evidence="8" type="primary">argD</name>
    <name evidence="8" type="ORF">LPTSP4_12380</name>
</gene>
<evidence type="ECO:0000256" key="7">
    <source>
        <dbReference type="RuleBase" id="RU003560"/>
    </source>
</evidence>
<dbReference type="InterPro" id="IPR004636">
    <property type="entry name" value="AcOrn/SuccOrn_fam"/>
</dbReference>
<evidence type="ECO:0000313" key="9">
    <source>
        <dbReference type="Proteomes" id="UP000245133"/>
    </source>
</evidence>
<dbReference type="Gene3D" id="3.90.1150.10">
    <property type="entry name" value="Aspartate Aminotransferase, domain 1"/>
    <property type="match status" value="1"/>
</dbReference>
<keyword evidence="3" id="KW-0028">Amino-acid biosynthesis</keyword>
<evidence type="ECO:0000256" key="5">
    <source>
        <dbReference type="ARBA" id="ARBA00022898"/>
    </source>
</evidence>
<comment type="caution">
    <text evidence="8">The sequence shown here is derived from an EMBL/GenBank/DDBJ whole genome shotgun (WGS) entry which is preliminary data.</text>
</comment>
<dbReference type="GO" id="GO:0006526">
    <property type="term" value="P:L-arginine biosynthetic process"/>
    <property type="evidence" value="ECO:0007669"/>
    <property type="project" value="UniProtKB-ARBA"/>
</dbReference>
<evidence type="ECO:0000256" key="6">
    <source>
        <dbReference type="ARBA" id="ARBA00029440"/>
    </source>
</evidence>
<dbReference type="Proteomes" id="UP000245133">
    <property type="component" value="Unassembled WGS sequence"/>
</dbReference>
<comment type="cofactor">
    <cofactor evidence="1">
        <name>pyridoxal 5'-phosphate</name>
        <dbReference type="ChEBI" id="CHEBI:597326"/>
    </cofactor>
</comment>
<dbReference type="InterPro" id="IPR049704">
    <property type="entry name" value="Aminotrans_3_PPA_site"/>
</dbReference>
<keyword evidence="2 8" id="KW-0032">Aminotransferase</keyword>
<dbReference type="FunFam" id="3.40.640.10:FF:000004">
    <property type="entry name" value="Acetylornithine aminotransferase"/>
    <property type="match status" value="1"/>
</dbReference>